<comment type="caution">
    <text evidence="3">The sequence shown here is derived from an EMBL/GenBank/DDBJ whole genome shotgun (WGS) entry which is preliminary data.</text>
</comment>
<proteinExistence type="predicted"/>
<dbReference type="PROSITE" id="PS50095">
    <property type="entry name" value="PLAT"/>
    <property type="match status" value="1"/>
</dbReference>
<evidence type="ECO:0000313" key="4">
    <source>
        <dbReference type="Proteomes" id="UP000596742"/>
    </source>
</evidence>
<gene>
    <name evidence="3" type="ORF">MGAL_10B075516</name>
</gene>
<protein>
    <recommendedName>
        <fullName evidence="2">PLAT domain-containing protein</fullName>
    </recommendedName>
</protein>
<dbReference type="OrthoDB" id="407298at2759"/>
<keyword evidence="4" id="KW-1185">Reference proteome</keyword>
<sequence>MVVYEILIKTGFRFEGWTRDDVFIRLYGRNDEITEKNLRDLDRIAFTRGSTHTFTFETDVNIGDQARIALWRDGYWFTCWYIDWIQITPAGGNASIFPVQKWIKQKRKYFFNHIDTCLPQQDRYREMRQDELRIIQNEYQLEVKEPGLPAQVKELPDDETFSFQES</sequence>
<evidence type="ECO:0000259" key="2">
    <source>
        <dbReference type="PROSITE" id="PS50095"/>
    </source>
</evidence>
<name>A0A8B6EBV2_MYTGA</name>
<comment type="caution">
    <text evidence="1">Lacks conserved residue(s) required for the propagation of feature annotation.</text>
</comment>
<dbReference type="InterPro" id="IPR001024">
    <property type="entry name" value="PLAT/LH2_dom"/>
</dbReference>
<dbReference type="Proteomes" id="UP000596742">
    <property type="component" value="Unassembled WGS sequence"/>
</dbReference>
<feature type="non-terminal residue" evidence="3">
    <location>
        <position position="1"/>
    </location>
</feature>
<dbReference type="PANTHER" id="PTHR31718">
    <property type="entry name" value="PLAT DOMAIN-CONTAINING PROTEIN"/>
    <property type="match status" value="1"/>
</dbReference>
<dbReference type="SUPFAM" id="SSF49723">
    <property type="entry name" value="Lipase/lipooxygenase domain (PLAT/LH2 domain)"/>
    <property type="match status" value="1"/>
</dbReference>
<dbReference type="Gene3D" id="2.60.60.20">
    <property type="entry name" value="PLAT/LH2 domain"/>
    <property type="match status" value="1"/>
</dbReference>
<reference evidence="3" key="1">
    <citation type="submission" date="2018-11" db="EMBL/GenBank/DDBJ databases">
        <authorList>
            <person name="Alioto T."/>
            <person name="Alioto T."/>
        </authorList>
    </citation>
    <scope>NUCLEOTIDE SEQUENCE</scope>
</reference>
<evidence type="ECO:0000256" key="1">
    <source>
        <dbReference type="PROSITE-ProRule" id="PRU00152"/>
    </source>
</evidence>
<dbReference type="EMBL" id="UYJE01004829">
    <property type="protein sequence ID" value="VDI31778.1"/>
    <property type="molecule type" value="Genomic_DNA"/>
</dbReference>
<accession>A0A8B6EBV2</accession>
<dbReference type="InterPro" id="IPR036392">
    <property type="entry name" value="PLAT/LH2_dom_sf"/>
</dbReference>
<dbReference type="PANTHER" id="PTHR31718:SF60">
    <property type="entry name" value="LIPOXYGENASE HOMOLOGY DOMAIN-CONTAINING PROTEIN 1"/>
    <property type="match status" value="1"/>
</dbReference>
<organism evidence="3 4">
    <name type="scientific">Mytilus galloprovincialis</name>
    <name type="common">Mediterranean mussel</name>
    <dbReference type="NCBI Taxonomy" id="29158"/>
    <lineage>
        <taxon>Eukaryota</taxon>
        <taxon>Metazoa</taxon>
        <taxon>Spiralia</taxon>
        <taxon>Lophotrochozoa</taxon>
        <taxon>Mollusca</taxon>
        <taxon>Bivalvia</taxon>
        <taxon>Autobranchia</taxon>
        <taxon>Pteriomorphia</taxon>
        <taxon>Mytilida</taxon>
        <taxon>Mytiloidea</taxon>
        <taxon>Mytilidae</taxon>
        <taxon>Mytilinae</taxon>
        <taxon>Mytilus</taxon>
    </lineage>
</organism>
<dbReference type="AlphaFoldDB" id="A0A8B6EBV2"/>
<dbReference type="SMART" id="SM00308">
    <property type="entry name" value="LH2"/>
    <property type="match status" value="1"/>
</dbReference>
<evidence type="ECO:0000313" key="3">
    <source>
        <dbReference type="EMBL" id="VDI31778.1"/>
    </source>
</evidence>
<feature type="domain" description="PLAT" evidence="2">
    <location>
        <begin position="2"/>
        <end position="117"/>
    </location>
</feature>
<dbReference type="Pfam" id="PF01477">
    <property type="entry name" value="PLAT"/>
    <property type="match status" value="1"/>
</dbReference>